<sequence length="201" mass="21434">MSWIADNASSNLSTTSQSSTQSTHVTEIPTPPAPAPQPPPPQSAPSQENLPFEPAYSEELFSGPFPHSQTTCPVAAEQFSDAQVFHQSQSVGDDDLLDVVEVCKEVSDDEETRLSDSGEVVVRAGSPRGEQTEGSEDDEVTDPSWVERPGEHSASETEESPRPEQVGRGSGGARRRGRARAVATSAFTSGRAHHCSFPCVS</sequence>
<feature type="region of interest" description="Disordered" evidence="1">
    <location>
        <begin position="1"/>
        <end position="71"/>
    </location>
</feature>
<feature type="compositionally biased region" description="Pro residues" evidence="1">
    <location>
        <begin position="29"/>
        <end position="43"/>
    </location>
</feature>
<gene>
    <name evidence="2" type="ORF">GDO81_008439</name>
</gene>
<protein>
    <submittedName>
        <fullName evidence="2">Uncharacterized protein</fullName>
    </submittedName>
</protein>
<feature type="region of interest" description="Disordered" evidence="1">
    <location>
        <begin position="106"/>
        <end position="193"/>
    </location>
</feature>
<name>A0AAV7CFM9_ENGPU</name>
<feature type="compositionally biased region" description="Basic and acidic residues" evidence="1">
    <location>
        <begin position="106"/>
        <end position="116"/>
    </location>
</feature>
<proteinExistence type="predicted"/>
<reference evidence="2" key="1">
    <citation type="thesis" date="2020" institute="ProQuest LLC" country="789 East Eisenhower Parkway, Ann Arbor, MI, USA">
        <title>Comparative Genomics and Chromosome Evolution.</title>
        <authorList>
            <person name="Mudd A.B."/>
        </authorList>
    </citation>
    <scope>NUCLEOTIDE SEQUENCE</scope>
    <source>
        <strain evidence="2">237g6f4</strain>
        <tissue evidence="2">Blood</tissue>
    </source>
</reference>
<evidence type="ECO:0000256" key="1">
    <source>
        <dbReference type="SAM" id="MobiDB-lite"/>
    </source>
</evidence>
<evidence type="ECO:0000313" key="2">
    <source>
        <dbReference type="EMBL" id="KAG8583485.1"/>
    </source>
</evidence>
<dbReference type="Proteomes" id="UP000824782">
    <property type="component" value="Unassembled WGS sequence"/>
</dbReference>
<organism evidence="2 3">
    <name type="scientific">Engystomops pustulosus</name>
    <name type="common">Tungara frog</name>
    <name type="synonym">Physalaemus pustulosus</name>
    <dbReference type="NCBI Taxonomy" id="76066"/>
    <lineage>
        <taxon>Eukaryota</taxon>
        <taxon>Metazoa</taxon>
        <taxon>Chordata</taxon>
        <taxon>Craniata</taxon>
        <taxon>Vertebrata</taxon>
        <taxon>Euteleostomi</taxon>
        <taxon>Amphibia</taxon>
        <taxon>Batrachia</taxon>
        <taxon>Anura</taxon>
        <taxon>Neobatrachia</taxon>
        <taxon>Hyloidea</taxon>
        <taxon>Leptodactylidae</taxon>
        <taxon>Leiuperinae</taxon>
        <taxon>Engystomops</taxon>
    </lineage>
</organism>
<comment type="caution">
    <text evidence="2">The sequence shown here is derived from an EMBL/GenBank/DDBJ whole genome shotgun (WGS) entry which is preliminary data.</text>
</comment>
<feature type="compositionally biased region" description="Basic and acidic residues" evidence="1">
    <location>
        <begin position="148"/>
        <end position="162"/>
    </location>
</feature>
<dbReference type="EMBL" id="WNYA01000003">
    <property type="protein sequence ID" value="KAG8583485.1"/>
    <property type="molecule type" value="Genomic_DNA"/>
</dbReference>
<keyword evidence="3" id="KW-1185">Reference proteome</keyword>
<feature type="compositionally biased region" description="Low complexity" evidence="1">
    <location>
        <begin position="9"/>
        <end position="23"/>
    </location>
</feature>
<evidence type="ECO:0000313" key="3">
    <source>
        <dbReference type="Proteomes" id="UP000824782"/>
    </source>
</evidence>
<dbReference type="AlphaFoldDB" id="A0AAV7CFM9"/>
<accession>A0AAV7CFM9</accession>